<reference evidence="12" key="1">
    <citation type="submission" date="2024-02" db="UniProtKB">
        <authorList>
            <consortium name="WormBaseParasite"/>
        </authorList>
    </citation>
    <scope>IDENTIFICATION</scope>
</reference>
<protein>
    <recommendedName>
        <fullName evidence="13">Magnesium transporter protein 1</fullName>
    </recommendedName>
</protein>
<evidence type="ECO:0000256" key="10">
    <source>
        <dbReference type="SAM" id="SignalP"/>
    </source>
</evidence>
<dbReference type="GO" id="GO:0008250">
    <property type="term" value="C:oligosaccharyltransferase complex"/>
    <property type="evidence" value="ECO:0007669"/>
    <property type="project" value="TreeGrafter"/>
</dbReference>
<dbReference type="Gene3D" id="3.40.30.10">
    <property type="entry name" value="Glutaredoxin"/>
    <property type="match status" value="1"/>
</dbReference>
<evidence type="ECO:0000256" key="2">
    <source>
        <dbReference type="ARBA" id="ARBA00004477"/>
    </source>
</evidence>
<evidence type="ECO:0000256" key="7">
    <source>
        <dbReference type="ARBA" id="ARBA00022989"/>
    </source>
</evidence>
<comment type="similarity">
    <text evidence="3">Belongs to the OST3/OST6 family.</text>
</comment>
<evidence type="ECO:0000256" key="9">
    <source>
        <dbReference type="SAM" id="Phobius"/>
    </source>
</evidence>
<dbReference type="WBParaSite" id="MBELARI_LOCUS10618.1">
    <property type="protein sequence ID" value="MBELARI_LOCUS10618.1"/>
    <property type="gene ID" value="MBELARI_LOCUS10618"/>
</dbReference>
<feature type="transmembrane region" description="Helical" evidence="9">
    <location>
        <begin position="207"/>
        <end position="226"/>
    </location>
</feature>
<keyword evidence="8 9" id="KW-0472">Membrane</keyword>
<organism evidence="11 12">
    <name type="scientific">Mesorhabditis belari</name>
    <dbReference type="NCBI Taxonomy" id="2138241"/>
    <lineage>
        <taxon>Eukaryota</taxon>
        <taxon>Metazoa</taxon>
        <taxon>Ecdysozoa</taxon>
        <taxon>Nematoda</taxon>
        <taxon>Chromadorea</taxon>
        <taxon>Rhabditida</taxon>
        <taxon>Rhabditina</taxon>
        <taxon>Rhabditomorpha</taxon>
        <taxon>Rhabditoidea</taxon>
        <taxon>Rhabditidae</taxon>
        <taxon>Mesorhabditinae</taxon>
        <taxon>Mesorhabditis</taxon>
    </lineage>
</organism>
<feature type="transmembrane region" description="Helical" evidence="9">
    <location>
        <begin position="260"/>
        <end position="280"/>
    </location>
</feature>
<dbReference type="SUPFAM" id="SSF52833">
    <property type="entry name" value="Thioredoxin-like"/>
    <property type="match status" value="1"/>
</dbReference>
<proteinExistence type="inferred from homology"/>
<dbReference type="PANTHER" id="PTHR12692">
    <property type="entry name" value="DOLICHYL-DIPHOSPHOOLIGOSACCHARIDE--PROTEIN GLYCOSYLTRANSFERASE-RELATED"/>
    <property type="match status" value="1"/>
</dbReference>
<dbReference type="InterPro" id="IPR021149">
    <property type="entry name" value="OligosaccharylTrfase_OST3/OST6"/>
</dbReference>
<feature type="signal peptide" evidence="10">
    <location>
        <begin position="1"/>
        <end position="21"/>
    </location>
</feature>
<dbReference type="PANTHER" id="PTHR12692:SF0">
    <property type="entry name" value="GH11935P"/>
    <property type="match status" value="1"/>
</dbReference>
<evidence type="ECO:0000256" key="6">
    <source>
        <dbReference type="ARBA" id="ARBA00022824"/>
    </source>
</evidence>
<accession>A0AAF3E9M4</accession>
<sequence length="563" mass="62382">MWERYIVALFVLVHVFHGVDGDTISLDEKVRTLQDWLHKKPLMNLNMERWRNLVRSQPRNYSMFVMFTALSPGVNCPICKPAYDEFHILANSFRYAYPELKQAYFAIVDYEEAPNIFQQMNLNTAPVLYHFGPKLTGKKKPEQMDFQRHGIDADAMGRFIAEHTEIQIRVLRPPNYAAPVVVLLLVMLILGLLYMKRNNLEFLYNRTSWGCVCLCIVFVFMSGQMWNHIRGPPFVMTNPNTRETSFIHGSTQFQLISETYIVAVLYAAVTLGFILMNDPLDVKSKSEGDAKSRPKEKPTQILPPNVMVFIGLGLVAVFFSLLLSIFRSKSQCPEGFTCRDGTLTDAPDQIVHVCCSTLNMSIGDWLTEAGLTPSQIPYIPLVKLTAIYIVDPSTNASSPPIHVGDEVIALSYPNYVTASIAALTFPVPPVGGGFLHVLTLIDAGAYPFAILLTANVLAPASVNCVVSSQNAPNFYYYLSNGTVPAGSLSYRHQYVILVFSTPNQLQISSSASFGNSFTPSQSSLMDGCSGNDISCFFTTSTIGSQLGSPLAGSLLYASFSIKL</sequence>
<dbReference type="GO" id="GO:0018279">
    <property type="term" value="P:protein N-linked glycosylation via asparagine"/>
    <property type="evidence" value="ECO:0007669"/>
    <property type="project" value="TreeGrafter"/>
</dbReference>
<evidence type="ECO:0000313" key="11">
    <source>
        <dbReference type="Proteomes" id="UP000887575"/>
    </source>
</evidence>
<keyword evidence="11" id="KW-1185">Reference proteome</keyword>
<keyword evidence="5 10" id="KW-0732">Signal</keyword>
<comment type="subcellular location">
    <subcellularLocation>
        <location evidence="2">Endoplasmic reticulum membrane</location>
        <topology evidence="2">Multi-pass membrane protein</topology>
    </subcellularLocation>
</comment>
<feature type="transmembrane region" description="Helical" evidence="9">
    <location>
        <begin position="176"/>
        <end position="195"/>
    </location>
</feature>
<comment type="function">
    <text evidence="1">Subunit of the oligosaccharyl transferase (OST) complex that catalyzes the initial transfer of a defined glycan (Glc(3)Man(9)GlcNAc(2) in eukaryotes) from the lipid carrier dolichol-pyrophosphate to an asparagine residue within an Asn-X-Ser/Thr consensus motif in nascent polypeptide chains, the first step in protein N-glycosylation. N-glycosylation occurs cotranslationally and the complex associates with the Sec61 complex at the channel-forming translocon complex that mediates protein translocation across the endoplasmic reticulum (ER). All subunits are required for a maximal enzyme activity.</text>
</comment>
<dbReference type="InterPro" id="IPR036249">
    <property type="entry name" value="Thioredoxin-like_sf"/>
</dbReference>
<evidence type="ECO:0008006" key="13">
    <source>
        <dbReference type="Google" id="ProtNLM"/>
    </source>
</evidence>
<keyword evidence="7 9" id="KW-1133">Transmembrane helix</keyword>
<name>A0AAF3E9M4_9BILA</name>
<evidence type="ECO:0000256" key="1">
    <source>
        <dbReference type="ARBA" id="ARBA00002791"/>
    </source>
</evidence>
<dbReference type="AlphaFoldDB" id="A0AAF3E9M4"/>
<evidence type="ECO:0000256" key="4">
    <source>
        <dbReference type="ARBA" id="ARBA00022692"/>
    </source>
</evidence>
<evidence type="ECO:0000256" key="5">
    <source>
        <dbReference type="ARBA" id="ARBA00022729"/>
    </source>
</evidence>
<evidence type="ECO:0000256" key="8">
    <source>
        <dbReference type="ARBA" id="ARBA00023136"/>
    </source>
</evidence>
<feature type="transmembrane region" description="Helical" evidence="9">
    <location>
        <begin position="301"/>
        <end position="326"/>
    </location>
</feature>
<dbReference type="Pfam" id="PF04756">
    <property type="entry name" value="OST3_OST6"/>
    <property type="match status" value="1"/>
</dbReference>
<evidence type="ECO:0000313" key="12">
    <source>
        <dbReference type="WBParaSite" id="MBELARI_LOCUS10618.1"/>
    </source>
</evidence>
<feature type="chain" id="PRO_5041992159" description="Magnesium transporter protein 1" evidence="10">
    <location>
        <begin position="22"/>
        <end position="563"/>
    </location>
</feature>
<keyword evidence="4 9" id="KW-0812">Transmembrane</keyword>
<dbReference type="Proteomes" id="UP000887575">
    <property type="component" value="Unassembled WGS sequence"/>
</dbReference>
<keyword evidence="6" id="KW-0256">Endoplasmic reticulum</keyword>
<evidence type="ECO:0000256" key="3">
    <source>
        <dbReference type="ARBA" id="ARBA00009561"/>
    </source>
</evidence>